<dbReference type="KEGG" id="ovi:T265_07061"/>
<reference evidence="3 4" key="1">
    <citation type="submission" date="2013-11" db="EMBL/GenBank/DDBJ databases">
        <title>Opisthorchis viverrini - life in the bile duct.</title>
        <authorList>
            <person name="Young N.D."/>
            <person name="Nagarajan N."/>
            <person name="Lin S.J."/>
            <person name="Korhonen P.K."/>
            <person name="Jex A.R."/>
            <person name="Hall R.S."/>
            <person name="Safavi-Hemami H."/>
            <person name="Kaewkong W."/>
            <person name="Bertrand D."/>
            <person name="Gao S."/>
            <person name="Seet Q."/>
            <person name="Wongkham S."/>
            <person name="Teh B.T."/>
            <person name="Wongkham C."/>
            <person name="Intapan P.M."/>
            <person name="Maleewong W."/>
            <person name="Yang X."/>
            <person name="Hu M."/>
            <person name="Wang Z."/>
            <person name="Hofmann A."/>
            <person name="Sternberg P.W."/>
            <person name="Tan P."/>
            <person name="Wang J."/>
            <person name="Gasser R.B."/>
        </authorList>
    </citation>
    <scope>NUCLEOTIDE SEQUENCE [LARGE SCALE GENOMIC DNA]</scope>
</reference>
<dbReference type="InterPro" id="IPR004127">
    <property type="entry name" value="Prefoldin_subunit_alpha"/>
</dbReference>
<dbReference type="GO" id="GO:0016272">
    <property type="term" value="C:prefoldin complex"/>
    <property type="evidence" value="ECO:0007669"/>
    <property type="project" value="InterPro"/>
</dbReference>
<dbReference type="InterPro" id="IPR009053">
    <property type="entry name" value="Prefoldin"/>
</dbReference>
<dbReference type="AlphaFoldDB" id="A0A074ZDY5"/>
<dbReference type="Proteomes" id="UP000054324">
    <property type="component" value="Unassembled WGS sequence"/>
</dbReference>
<dbReference type="CTD" id="20321240"/>
<dbReference type="InterPro" id="IPR011599">
    <property type="entry name" value="PFD_alpha_archaea"/>
</dbReference>
<dbReference type="PANTHER" id="PTHR12674">
    <property type="entry name" value="PREFOLDIN SUBUNIT 5"/>
    <property type="match status" value="1"/>
</dbReference>
<dbReference type="GO" id="GO:0006457">
    <property type="term" value="P:protein folding"/>
    <property type="evidence" value="ECO:0007669"/>
    <property type="project" value="InterPro"/>
</dbReference>
<sequence length="152" mass="17009">MTSDTVNISDLSIPQLQELTRQYEQKIQLITASVQQLKALQGQFASSKNCLKEFTPESQNGDILVPLTSTLCVPGKLTDTAHVIVDVGTGYYSEMTIEQAEEHFNRRIEYIDKHIQEIAPVLEEKSQIHRSVSAVLEAKVQEFMRSRAAASS</sequence>
<comment type="similarity">
    <text evidence="1">Belongs to the prefoldin subunit alpha family.</text>
</comment>
<dbReference type="GO" id="GO:1990113">
    <property type="term" value="P:RNA polymerase I assembly"/>
    <property type="evidence" value="ECO:0007669"/>
    <property type="project" value="TreeGrafter"/>
</dbReference>
<dbReference type="CDD" id="cd23157">
    <property type="entry name" value="Prefoldin_5"/>
    <property type="match status" value="1"/>
</dbReference>
<dbReference type="PANTHER" id="PTHR12674:SF2">
    <property type="entry name" value="PREFOLDIN SUBUNIT 5"/>
    <property type="match status" value="1"/>
</dbReference>
<dbReference type="GO" id="GO:1990115">
    <property type="term" value="P:RNA polymerase III assembly"/>
    <property type="evidence" value="ECO:0007669"/>
    <property type="project" value="TreeGrafter"/>
</dbReference>
<dbReference type="GO" id="GO:1990114">
    <property type="term" value="P:RNA polymerase II core complex assembly"/>
    <property type="evidence" value="ECO:0007669"/>
    <property type="project" value="TreeGrafter"/>
</dbReference>
<dbReference type="EMBL" id="KL596775">
    <property type="protein sequence ID" value="KER25491.1"/>
    <property type="molecule type" value="Genomic_DNA"/>
</dbReference>
<evidence type="ECO:0000256" key="2">
    <source>
        <dbReference type="ARBA" id="ARBA00023186"/>
    </source>
</evidence>
<accession>A0A074ZDY5</accession>
<name>A0A074ZDY5_OPIVI</name>
<gene>
    <name evidence="3" type="ORF">T265_07061</name>
</gene>
<organism evidence="3 4">
    <name type="scientific">Opisthorchis viverrini</name>
    <name type="common">Southeast Asian liver fluke</name>
    <dbReference type="NCBI Taxonomy" id="6198"/>
    <lineage>
        <taxon>Eukaryota</taxon>
        <taxon>Metazoa</taxon>
        <taxon>Spiralia</taxon>
        <taxon>Lophotrochozoa</taxon>
        <taxon>Platyhelminthes</taxon>
        <taxon>Trematoda</taxon>
        <taxon>Digenea</taxon>
        <taxon>Opisthorchiida</taxon>
        <taxon>Opisthorchiata</taxon>
        <taxon>Opisthorchiidae</taxon>
        <taxon>Opisthorchis</taxon>
    </lineage>
</organism>
<dbReference type="RefSeq" id="XP_009170754.1">
    <property type="nucleotide sequence ID" value="XM_009172490.1"/>
</dbReference>
<dbReference type="STRING" id="6198.A0A074ZDY5"/>
<keyword evidence="2" id="KW-0143">Chaperone</keyword>
<dbReference type="GO" id="GO:0005737">
    <property type="term" value="C:cytoplasm"/>
    <property type="evidence" value="ECO:0007669"/>
    <property type="project" value="TreeGrafter"/>
</dbReference>
<evidence type="ECO:0000313" key="3">
    <source>
        <dbReference type="EMBL" id="KER25491.1"/>
    </source>
</evidence>
<proteinExistence type="inferred from homology"/>
<evidence type="ECO:0000313" key="4">
    <source>
        <dbReference type="Proteomes" id="UP000054324"/>
    </source>
</evidence>
<dbReference type="GeneID" id="20321240"/>
<dbReference type="Pfam" id="PF02996">
    <property type="entry name" value="Prefoldin"/>
    <property type="match status" value="1"/>
</dbReference>
<dbReference type="GO" id="GO:0051082">
    <property type="term" value="F:unfolded protein binding"/>
    <property type="evidence" value="ECO:0007669"/>
    <property type="project" value="InterPro"/>
</dbReference>
<dbReference type="OrthoDB" id="10267474at2759"/>
<dbReference type="Gene3D" id="1.10.287.370">
    <property type="match status" value="1"/>
</dbReference>
<keyword evidence="4" id="KW-1185">Reference proteome</keyword>
<dbReference type="NCBIfam" id="TIGR00293">
    <property type="entry name" value="prefoldin subunit alpha"/>
    <property type="match status" value="1"/>
</dbReference>
<dbReference type="FunFam" id="1.10.287.370:FF:000004">
    <property type="entry name" value="Probable prefoldin subunit 5"/>
    <property type="match status" value="1"/>
</dbReference>
<evidence type="ECO:0000256" key="1">
    <source>
        <dbReference type="ARBA" id="ARBA00010048"/>
    </source>
</evidence>
<dbReference type="SUPFAM" id="SSF46579">
    <property type="entry name" value="Prefoldin"/>
    <property type="match status" value="1"/>
</dbReference>
<protein>
    <submittedName>
        <fullName evidence="3">Uncharacterized protein</fullName>
    </submittedName>
</protein>